<accession>A0ABT9PUP9</accession>
<name>A0ABT9PUP9_9HYPH</name>
<reference evidence="1 2" key="1">
    <citation type="submission" date="2023-07" db="EMBL/GenBank/DDBJ databases">
        <title>Sorghum-associated microbial communities from plants grown in Nebraska, USA.</title>
        <authorList>
            <person name="Schachtman D."/>
        </authorList>
    </citation>
    <scope>NUCLEOTIDE SEQUENCE [LARGE SCALE GENOMIC DNA]</scope>
    <source>
        <strain evidence="1 2">DS1307</strain>
    </source>
</reference>
<dbReference type="Proteomes" id="UP001241472">
    <property type="component" value="Unassembled WGS sequence"/>
</dbReference>
<keyword evidence="2" id="KW-1185">Reference proteome</keyword>
<proteinExistence type="predicted"/>
<evidence type="ECO:0000313" key="1">
    <source>
        <dbReference type="EMBL" id="MDP9838200.1"/>
    </source>
</evidence>
<protein>
    <submittedName>
        <fullName evidence="1">Uncharacterized protein</fullName>
    </submittedName>
</protein>
<gene>
    <name evidence="1" type="ORF">J2T09_002967</name>
</gene>
<organism evidence="1 2">
    <name type="scientific">Neorhizobium huautlense</name>
    <dbReference type="NCBI Taxonomy" id="67774"/>
    <lineage>
        <taxon>Bacteria</taxon>
        <taxon>Pseudomonadati</taxon>
        <taxon>Pseudomonadota</taxon>
        <taxon>Alphaproteobacteria</taxon>
        <taxon>Hyphomicrobiales</taxon>
        <taxon>Rhizobiaceae</taxon>
        <taxon>Rhizobium/Agrobacterium group</taxon>
        <taxon>Neorhizobium</taxon>
    </lineage>
</organism>
<sequence>MMRQQSSALPVKQPIPQHIAERLESEWRQVRESAPAPVTAKR</sequence>
<dbReference type="EMBL" id="JAUSRF010000009">
    <property type="protein sequence ID" value="MDP9838200.1"/>
    <property type="molecule type" value="Genomic_DNA"/>
</dbReference>
<evidence type="ECO:0000313" key="2">
    <source>
        <dbReference type="Proteomes" id="UP001241472"/>
    </source>
</evidence>
<comment type="caution">
    <text evidence="1">The sequence shown here is derived from an EMBL/GenBank/DDBJ whole genome shotgun (WGS) entry which is preliminary data.</text>
</comment>